<keyword evidence="2" id="KW-1185">Reference proteome</keyword>
<comment type="caution">
    <text evidence="1">The sequence shown here is derived from an EMBL/GenBank/DDBJ whole genome shotgun (WGS) entry which is preliminary data.</text>
</comment>
<protein>
    <submittedName>
        <fullName evidence="1">Uncharacterized protein</fullName>
    </submittedName>
</protein>
<organism evidence="1 2">
    <name type="scientific">Datura stramonium</name>
    <name type="common">Jimsonweed</name>
    <name type="synonym">Common thornapple</name>
    <dbReference type="NCBI Taxonomy" id="4076"/>
    <lineage>
        <taxon>Eukaryota</taxon>
        <taxon>Viridiplantae</taxon>
        <taxon>Streptophyta</taxon>
        <taxon>Embryophyta</taxon>
        <taxon>Tracheophyta</taxon>
        <taxon>Spermatophyta</taxon>
        <taxon>Magnoliopsida</taxon>
        <taxon>eudicotyledons</taxon>
        <taxon>Gunneridae</taxon>
        <taxon>Pentapetalae</taxon>
        <taxon>asterids</taxon>
        <taxon>lamiids</taxon>
        <taxon>Solanales</taxon>
        <taxon>Solanaceae</taxon>
        <taxon>Solanoideae</taxon>
        <taxon>Datureae</taxon>
        <taxon>Datura</taxon>
    </lineage>
</organism>
<dbReference type="EMBL" id="JACEIK010000090">
    <property type="protein sequence ID" value="MCD7449269.1"/>
    <property type="molecule type" value="Genomic_DNA"/>
</dbReference>
<sequence length="99" mass="11747">MEAKKVAIRTSLELSRQACGGELYDNAAWRLVIYFKLERYWEITVQGRSSKSIIWRHYERRVLDLQNKLITATLEIEVPKMMQVMTGSFIFLLVFEQFL</sequence>
<name>A0ABS8RR51_DATST</name>
<gene>
    <name evidence="1" type="ORF">HAX54_051009</name>
</gene>
<evidence type="ECO:0000313" key="2">
    <source>
        <dbReference type="Proteomes" id="UP000823775"/>
    </source>
</evidence>
<reference evidence="1 2" key="1">
    <citation type="journal article" date="2021" name="BMC Genomics">
        <title>Datura genome reveals duplications of psychoactive alkaloid biosynthetic genes and high mutation rate following tissue culture.</title>
        <authorList>
            <person name="Rajewski A."/>
            <person name="Carter-House D."/>
            <person name="Stajich J."/>
            <person name="Litt A."/>
        </authorList>
    </citation>
    <scope>NUCLEOTIDE SEQUENCE [LARGE SCALE GENOMIC DNA]</scope>
    <source>
        <strain evidence="1">AR-01</strain>
    </source>
</reference>
<evidence type="ECO:0000313" key="1">
    <source>
        <dbReference type="EMBL" id="MCD7449269.1"/>
    </source>
</evidence>
<dbReference type="Proteomes" id="UP000823775">
    <property type="component" value="Unassembled WGS sequence"/>
</dbReference>
<accession>A0ABS8RR51</accession>
<proteinExistence type="predicted"/>